<sequence>MATPLHITISEKLRHQIELGQYQAGDRLPSEHQLMETFSVSRITARQAVANLVSQGLVIAYRGKGVFVTPQKKVTYSLSSPLVFLEQDMTRQGVAFSFENLAFEVVPAPAEVAAAMQISQPSEVYLQKKLLRMDGAAGAVDISYLMADLGQRFAPQLKYQMTFPTLAQNDIPIDRLDGLIECTHADYDLSGYLEVPLGHALMVYRYTAYSSDQQPVLHGATISRADRFCYSLSTRSSGVT</sequence>
<dbReference type="SMART" id="SM00345">
    <property type="entry name" value="HTH_GNTR"/>
    <property type="match status" value="1"/>
</dbReference>
<dbReference type="SUPFAM" id="SSF46785">
    <property type="entry name" value="Winged helix' DNA-binding domain"/>
    <property type="match status" value="1"/>
</dbReference>
<dbReference type="Gene3D" id="3.40.1410.10">
    <property type="entry name" value="Chorismate lyase-like"/>
    <property type="match status" value="1"/>
</dbReference>
<gene>
    <name evidence="5" type="ORF">DCF17_03795</name>
</gene>
<dbReference type="InterPro" id="IPR028978">
    <property type="entry name" value="Chorismate_lyase_/UTRA_dom_sf"/>
</dbReference>
<dbReference type="Gene3D" id="1.10.10.10">
    <property type="entry name" value="Winged helix-like DNA-binding domain superfamily/Winged helix DNA-binding domain"/>
    <property type="match status" value="1"/>
</dbReference>
<dbReference type="GO" id="GO:0003700">
    <property type="term" value="F:DNA-binding transcription factor activity"/>
    <property type="evidence" value="ECO:0007669"/>
    <property type="project" value="InterPro"/>
</dbReference>
<dbReference type="InterPro" id="IPR036388">
    <property type="entry name" value="WH-like_DNA-bd_sf"/>
</dbReference>
<dbReference type="InterPro" id="IPR000524">
    <property type="entry name" value="Tscrpt_reg_HTH_GntR"/>
</dbReference>
<reference evidence="5 6" key="2">
    <citation type="submission" date="2018-06" db="EMBL/GenBank/DDBJ databases">
        <title>Metagenomic assembly of (sub)arctic Cyanobacteria and their associated microbiome from non-axenic cultures.</title>
        <authorList>
            <person name="Baurain D."/>
        </authorList>
    </citation>
    <scope>NUCLEOTIDE SEQUENCE [LARGE SCALE GENOMIC DNA]</scope>
    <source>
        <strain evidence="5">ULC041bin1</strain>
    </source>
</reference>
<dbReference type="InterPro" id="IPR011663">
    <property type="entry name" value="UTRA"/>
</dbReference>
<dbReference type="SUPFAM" id="SSF64288">
    <property type="entry name" value="Chorismate lyase-like"/>
    <property type="match status" value="1"/>
</dbReference>
<evidence type="ECO:0000256" key="1">
    <source>
        <dbReference type="ARBA" id="ARBA00023015"/>
    </source>
</evidence>
<organism evidence="5 6">
    <name type="scientific">Shackletoniella antarctica</name>
    <dbReference type="NCBI Taxonomy" id="268115"/>
    <lineage>
        <taxon>Bacteria</taxon>
        <taxon>Bacillati</taxon>
        <taxon>Cyanobacteriota</taxon>
        <taxon>Cyanophyceae</taxon>
        <taxon>Oculatellales</taxon>
        <taxon>Oculatellaceae</taxon>
        <taxon>Shackletoniella</taxon>
    </lineage>
</organism>
<feature type="domain" description="HTH gntR-type" evidence="4">
    <location>
        <begin position="3"/>
        <end position="71"/>
    </location>
</feature>
<dbReference type="InterPro" id="IPR036390">
    <property type="entry name" value="WH_DNA-bd_sf"/>
</dbReference>
<evidence type="ECO:0000256" key="2">
    <source>
        <dbReference type="ARBA" id="ARBA00023125"/>
    </source>
</evidence>
<dbReference type="SMART" id="SM00866">
    <property type="entry name" value="UTRA"/>
    <property type="match status" value="1"/>
</dbReference>
<dbReference type="PRINTS" id="PR00035">
    <property type="entry name" value="HTHGNTR"/>
</dbReference>
<evidence type="ECO:0000313" key="5">
    <source>
        <dbReference type="EMBL" id="PZO44662.1"/>
    </source>
</evidence>
<evidence type="ECO:0000256" key="3">
    <source>
        <dbReference type="ARBA" id="ARBA00023163"/>
    </source>
</evidence>
<dbReference type="GO" id="GO:0045892">
    <property type="term" value="P:negative regulation of DNA-templated transcription"/>
    <property type="evidence" value="ECO:0007669"/>
    <property type="project" value="TreeGrafter"/>
</dbReference>
<keyword evidence="1" id="KW-0805">Transcription regulation</keyword>
<dbReference type="CDD" id="cd07377">
    <property type="entry name" value="WHTH_GntR"/>
    <property type="match status" value="1"/>
</dbReference>
<keyword evidence="2" id="KW-0238">DNA-binding</keyword>
<keyword evidence="3" id="KW-0804">Transcription</keyword>
<dbReference type="InterPro" id="IPR050679">
    <property type="entry name" value="Bact_HTH_transcr_reg"/>
</dbReference>
<comment type="caution">
    <text evidence="5">The sequence shown here is derived from an EMBL/GenBank/DDBJ whole genome shotgun (WGS) entry which is preliminary data.</text>
</comment>
<name>A0A2W4WJN2_9CYAN</name>
<evidence type="ECO:0000313" key="6">
    <source>
        <dbReference type="Proteomes" id="UP000249081"/>
    </source>
</evidence>
<dbReference type="Pfam" id="PF07702">
    <property type="entry name" value="UTRA"/>
    <property type="match status" value="1"/>
</dbReference>
<dbReference type="GO" id="GO:0003677">
    <property type="term" value="F:DNA binding"/>
    <property type="evidence" value="ECO:0007669"/>
    <property type="project" value="UniProtKB-KW"/>
</dbReference>
<dbReference type="AlphaFoldDB" id="A0A2W4WJN2"/>
<evidence type="ECO:0000259" key="4">
    <source>
        <dbReference type="PROSITE" id="PS50949"/>
    </source>
</evidence>
<reference evidence="6" key="1">
    <citation type="submission" date="2018-04" db="EMBL/GenBank/DDBJ databases">
        <authorList>
            <person name="Cornet L."/>
        </authorList>
    </citation>
    <scope>NUCLEOTIDE SEQUENCE [LARGE SCALE GENOMIC DNA]</scope>
</reference>
<accession>A0A2W4WJN2</accession>
<dbReference type="PROSITE" id="PS50949">
    <property type="entry name" value="HTH_GNTR"/>
    <property type="match status" value="1"/>
</dbReference>
<dbReference type="PANTHER" id="PTHR44846:SF1">
    <property type="entry name" value="MANNOSYL-D-GLYCERATE TRANSPORT_METABOLISM SYSTEM REPRESSOR MNGR-RELATED"/>
    <property type="match status" value="1"/>
</dbReference>
<protein>
    <submittedName>
        <fullName evidence="5">GntR family transcriptional regulator</fullName>
    </submittedName>
</protein>
<dbReference type="PANTHER" id="PTHR44846">
    <property type="entry name" value="MANNOSYL-D-GLYCERATE TRANSPORT/METABOLISM SYSTEM REPRESSOR MNGR-RELATED"/>
    <property type="match status" value="1"/>
</dbReference>
<dbReference type="EMBL" id="QBMN01000016">
    <property type="protein sequence ID" value="PZO44662.1"/>
    <property type="molecule type" value="Genomic_DNA"/>
</dbReference>
<proteinExistence type="predicted"/>
<dbReference type="Pfam" id="PF00392">
    <property type="entry name" value="GntR"/>
    <property type="match status" value="1"/>
</dbReference>
<dbReference type="Proteomes" id="UP000249081">
    <property type="component" value="Unassembled WGS sequence"/>
</dbReference>